<reference evidence="1" key="1">
    <citation type="journal article" date="2015" name="Nature">
        <title>Complex archaea that bridge the gap between prokaryotes and eukaryotes.</title>
        <authorList>
            <person name="Spang A."/>
            <person name="Saw J.H."/>
            <person name="Jorgensen S.L."/>
            <person name="Zaremba-Niedzwiedzka K."/>
            <person name="Martijn J."/>
            <person name="Lind A.E."/>
            <person name="van Eijk R."/>
            <person name="Schleper C."/>
            <person name="Guy L."/>
            <person name="Ettema T.J."/>
        </authorList>
    </citation>
    <scope>NUCLEOTIDE SEQUENCE</scope>
</reference>
<accession>A0A0F9I961</accession>
<proteinExistence type="predicted"/>
<organism evidence="1">
    <name type="scientific">marine sediment metagenome</name>
    <dbReference type="NCBI Taxonomy" id="412755"/>
    <lineage>
        <taxon>unclassified sequences</taxon>
        <taxon>metagenomes</taxon>
        <taxon>ecological metagenomes</taxon>
    </lineage>
</organism>
<dbReference type="AlphaFoldDB" id="A0A0F9I961"/>
<comment type="caution">
    <text evidence="1">The sequence shown here is derived from an EMBL/GenBank/DDBJ whole genome shotgun (WGS) entry which is preliminary data.</text>
</comment>
<gene>
    <name evidence="1" type="ORF">LCGC14_1905600</name>
</gene>
<protein>
    <submittedName>
        <fullName evidence="1">Uncharacterized protein</fullName>
    </submittedName>
</protein>
<feature type="non-terminal residue" evidence="1">
    <location>
        <position position="1"/>
    </location>
</feature>
<name>A0A0F9I961_9ZZZZ</name>
<evidence type="ECO:0000313" key="1">
    <source>
        <dbReference type="EMBL" id="KKL90345.1"/>
    </source>
</evidence>
<sequence length="251" mass="25361">FSGQVTEMYKGFVILNTADAFLEDRLDSLTDGSVVTTFPAETVVITDNESTAENNPLVFVAGGDLDGGNLGLETDGTTYYTPSTGIITATGVALSGDLTVTGGVRSVPEVIEYTDTITLTATEIVGTSAGDVGHADGAILVAAPGTGYTLELVSAFLIYDYSTAAYTGGADDAVIQVGVTGTQVAVTGAITGASLLEASGDAILGLGSTATELTYADNGAISLFGTALTQPGSAAGELRVHITYRKHTLGL</sequence>
<dbReference type="EMBL" id="LAZR01020030">
    <property type="protein sequence ID" value="KKL90345.1"/>
    <property type="molecule type" value="Genomic_DNA"/>
</dbReference>